<dbReference type="InterPro" id="IPR029044">
    <property type="entry name" value="Nucleotide-diphossugar_trans"/>
</dbReference>
<protein>
    <submittedName>
        <fullName evidence="1">Uncharacterized protein</fullName>
    </submittedName>
</protein>
<dbReference type="SUPFAM" id="SSF53448">
    <property type="entry name" value="Nucleotide-diphospho-sugar transferases"/>
    <property type="match status" value="1"/>
</dbReference>
<evidence type="ECO:0000313" key="1">
    <source>
        <dbReference type="EMBL" id="KKL21633.1"/>
    </source>
</evidence>
<comment type="caution">
    <text evidence="1">The sequence shown here is derived from an EMBL/GenBank/DDBJ whole genome shotgun (WGS) entry which is preliminary data.</text>
</comment>
<dbReference type="Gene3D" id="3.40.50.150">
    <property type="entry name" value="Vaccinia Virus protein VP39"/>
    <property type="match status" value="1"/>
</dbReference>
<accession>A0A0F9EC82</accession>
<sequence length="415" mass="46822">MLATTAYDAPASGYTFAMSKTREVFHQAKIPTEYVLLSGNCHVDDARNVVVQEFLLSKCDDLVFIDADVLWEPSDLLKLCQYEADLVGGVYPHRRDDARSGKKMPVRLVGGMTKPREDGLLEVEGVPTGFMRIRRHVIETLVKDADHFRKTSDFRSLIPILFQRTFHDGVRWGGDIHFCNLWRATGGEIYTDPEMRFGHEAKSVVYDSLAAWMRRQHGTTLLHMVNEIRAGRCILSLFSEARQYVGNEEWGALEDVLSLCAFVKADGPIIEAGSGLTTIVLAAANPKQTVYCLEHDPLRAAHTKKMALEANVLNIGLCLQPIRNGWYDMSDLTELPEHFSLGLNDGPPRDFSSRMGFFEHFGRRTNTIICDDAADAGYRVQMLEWAIAHNRTVDFVGDRAALIRRQNNGHGWQHR</sequence>
<organism evidence="1">
    <name type="scientific">marine sediment metagenome</name>
    <dbReference type="NCBI Taxonomy" id="412755"/>
    <lineage>
        <taxon>unclassified sequences</taxon>
        <taxon>metagenomes</taxon>
        <taxon>ecological metagenomes</taxon>
    </lineage>
</organism>
<dbReference type="AlphaFoldDB" id="A0A0F9EC82"/>
<dbReference type="InterPro" id="IPR029063">
    <property type="entry name" value="SAM-dependent_MTases_sf"/>
</dbReference>
<name>A0A0F9EC82_9ZZZZ</name>
<proteinExistence type="predicted"/>
<reference evidence="1" key="1">
    <citation type="journal article" date="2015" name="Nature">
        <title>Complex archaea that bridge the gap between prokaryotes and eukaryotes.</title>
        <authorList>
            <person name="Spang A."/>
            <person name="Saw J.H."/>
            <person name="Jorgensen S.L."/>
            <person name="Zaremba-Niedzwiedzka K."/>
            <person name="Martijn J."/>
            <person name="Lind A.E."/>
            <person name="van Eijk R."/>
            <person name="Schleper C."/>
            <person name="Guy L."/>
            <person name="Ettema T.J."/>
        </authorList>
    </citation>
    <scope>NUCLEOTIDE SEQUENCE</scope>
</reference>
<gene>
    <name evidence="1" type="ORF">LCGC14_2443490</name>
</gene>
<dbReference type="EMBL" id="LAZR01037656">
    <property type="protein sequence ID" value="KKL21633.1"/>
    <property type="molecule type" value="Genomic_DNA"/>
</dbReference>
<dbReference type="Gene3D" id="3.90.550.40">
    <property type="match status" value="1"/>
</dbReference>